<dbReference type="Pfam" id="PF00534">
    <property type="entry name" value="Glycos_transf_1"/>
    <property type="match status" value="1"/>
</dbReference>
<keyword evidence="3" id="KW-0808">Transferase</keyword>
<evidence type="ECO:0000259" key="2">
    <source>
        <dbReference type="Pfam" id="PF13579"/>
    </source>
</evidence>
<evidence type="ECO:0000313" key="3">
    <source>
        <dbReference type="EMBL" id="GHA30373.1"/>
    </source>
</evidence>
<dbReference type="SUPFAM" id="SSF53756">
    <property type="entry name" value="UDP-Glycosyltransferase/glycogen phosphorylase"/>
    <property type="match status" value="1"/>
</dbReference>
<feature type="domain" description="Glycosyltransferase subfamily 4-like N-terminal" evidence="2">
    <location>
        <begin position="29"/>
        <end position="166"/>
    </location>
</feature>
<dbReference type="EMBL" id="BMXB01000002">
    <property type="protein sequence ID" value="GHA30373.1"/>
    <property type="molecule type" value="Genomic_DNA"/>
</dbReference>
<accession>A0A918SBB9</accession>
<dbReference type="Gene3D" id="3.40.50.2000">
    <property type="entry name" value="Glycogen Phosphorylase B"/>
    <property type="match status" value="2"/>
</dbReference>
<sequence>MAKLIRITTIPLSLEKLLEGQLTFMSNNYEVTAVSAEKKRLEKYGQENKVDTFHVGMTREITPLLDTKALLKLYSFLRKEKPLIVHTHTPKAGIIGMLAAKMAGVPIRLHTVAGMPLMETTGAKRRILNNVEKLTYACATKVYPNSEGLYKIILDEKFTSENKLKVLGKGSSNGIDTNYFNPGQYSEEERAEFKKRLKIPENDTVFIFVGRLVADKGINELVQAFEELEKIHGNISLLLVGPFEQELDPISETSLRLINSCPKIFTVGYQEDVRPYLMVSDVLTFPSYREGFPNVVMQAGAMGLPAIVTNINGCNEIIEEGKNGTVIPVKDRSALQGAMRKMVENKSWRTQLQKNARKKITDNFEREIFWQLLLEEYKLQEKYLGEKKFS</sequence>
<protein>
    <submittedName>
        <fullName evidence="3">Glycosyl transferase</fullName>
    </submittedName>
</protein>
<dbReference type="RefSeq" id="WP_189603573.1">
    <property type="nucleotide sequence ID" value="NZ_BMXB01000002.1"/>
</dbReference>
<evidence type="ECO:0000259" key="1">
    <source>
        <dbReference type="Pfam" id="PF00534"/>
    </source>
</evidence>
<dbReference type="Pfam" id="PF13579">
    <property type="entry name" value="Glyco_trans_4_4"/>
    <property type="match status" value="1"/>
</dbReference>
<keyword evidence="4" id="KW-1185">Reference proteome</keyword>
<dbReference type="GO" id="GO:0016757">
    <property type="term" value="F:glycosyltransferase activity"/>
    <property type="evidence" value="ECO:0007669"/>
    <property type="project" value="InterPro"/>
</dbReference>
<dbReference type="PANTHER" id="PTHR45947:SF3">
    <property type="entry name" value="SULFOQUINOVOSYL TRANSFERASE SQD2"/>
    <property type="match status" value="1"/>
</dbReference>
<comment type="caution">
    <text evidence="3">The sequence shown here is derived from an EMBL/GenBank/DDBJ whole genome shotgun (WGS) entry which is preliminary data.</text>
</comment>
<dbReference type="InterPro" id="IPR001296">
    <property type="entry name" value="Glyco_trans_1"/>
</dbReference>
<dbReference type="AlphaFoldDB" id="A0A918SBB9"/>
<dbReference type="PANTHER" id="PTHR45947">
    <property type="entry name" value="SULFOQUINOVOSYL TRANSFERASE SQD2"/>
    <property type="match status" value="1"/>
</dbReference>
<feature type="domain" description="Glycosyl transferase family 1" evidence="1">
    <location>
        <begin position="190"/>
        <end position="358"/>
    </location>
</feature>
<dbReference type="InterPro" id="IPR050194">
    <property type="entry name" value="Glycosyltransferase_grp1"/>
</dbReference>
<dbReference type="Proteomes" id="UP000610456">
    <property type="component" value="Unassembled WGS sequence"/>
</dbReference>
<evidence type="ECO:0000313" key="4">
    <source>
        <dbReference type="Proteomes" id="UP000610456"/>
    </source>
</evidence>
<dbReference type="CDD" id="cd03808">
    <property type="entry name" value="GT4_CapM-like"/>
    <property type="match status" value="1"/>
</dbReference>
<dbReference type="InterPro" id="IPR028098">
    <property type="entry name" value="Glyco_trans_4-like_N"/>
</dbReference>
<organism evidence="3 4">
    <name type="scientific">Salinimicrobium marinum</name>
    <dbReference type="NCBI Taxonomy" id="680283"/>
    <lineage>
        <taxon>Bacteria</taxon>
        <taxon>Pseudomonadati</taxon>
        <taxon>Bacteroidota</taxon>
        <taxon>Flavobacteriia</taxon>
        <taxon>Flavobacteriales</taxon>
        <taxon>Flavobacteriaceae</taxon>
        <taxon>Salinimicrobium</taxon>
    </lineage>
</organism>
<reference evidence="3" key="1">
    <citation type="journal article" date="2014" name="Int. J. Syst. Evol. Microbiol.">
        <title>Complete genome sequence of Corynebacterium casei LMG S-19264T (=DSM 44701T), isolated from a smear-ripened cheese.</title>
        <authorList>
            <consortium name="US DOE Joint Genome Institute (JGI-PGF)"/>
            <person name="Walter F."/>
            <person name="Albersmeier A."/>
            <person name="Kalinowski J."/>
            <person name="Ruckert C."/>
        </authorList>
    </citation>
    <scope>NUCLEOTIDE SEQUENCE</scope>
    <source>
        <strain evidence="3">KCTC 12719</strain>
    </source>
</reference>
<proteinExistence type="predicted"/>
<reference evidence="3" key="2">
    <citation type="submission" date="2020-09" db="EMBL/GenBank/DDBJ databases">
        <authorList>
            <person name="Sun Q."/>
            <person name="Kim S."/>
        </authorList>
    </citation>
    <scope>NUCLEOTIDE SEQUENCE</scope>
    <source>
        <strain evidence="3">KCTC 12719</strain>
    </source>
</reference>
<name>A0A918SBB9_9FLAO</name>
<gene>
    <name evidence="3" type="ORF">GCM10007103_09670</name>
</gene>